<dbReference type="EMBL" id="WAIE01000004">
    <property type="protein sequence ID" value="KAB1441414.1"/>
    <property type="molecule type" value="Genomic_DNA"/>
</dbReference>
<dbReference type="Proteomes" id="UP000438699">
    <property type="component" value="Unassembled WGS sequence"/>
</dbReference>
<feature type="transmembrane region" description="Helical" evidence="1">
    <location>
        <begin position="103"/>
        <end position="122"/>
    </location>
</feature>
<dbReference type="RefSeq" id="WP_151151157.1">
    <property type="nucleotide sequence ID" value="NZ_WAIE01000004.1"/>
</dbReference>
<dbReference type="OrthoDB" id="9796223at2"/>
<feature type="transmembrane region" description="Helical" evidence="1">
    <location>
        <begin position="368"/>
        <end position="387"/>
    </location>
</feature>
<keyword evidence="4" id="KW-1185">Reference proteome</keyword>
<dbReference type="AlphaFoldDB" id="A0A6N6N405"/>
<comment type="caution">
    <text evidence="3">The sequence shown here is derived from an EMBL/GenBank/DDBJ whole genome shotgun (WGS) entry which is preliminary data.</text>
</comment>
<feature type="transmembrane region" description="Helical" evidence="1">
    <location>
        <begin position="193"/>
        <end position="214"/>
    </location>
</feature>
<keyword evidence="1" id="KW-1133">Transmembrane helix</keyword>
<dbReference type="Pfam" id="PF21436">
    <property type="entry name" value="STT3-PglB_core"/>
    <property type="match status" value="1"/>
</dbReference>
<keyword evidence="1" id="KW-0812">Transmembrane</keyword>
<evidence type="ECO:0000313" key="3">
    <source>
        <dbReference type="EMBL" id="KAB1441414.1"/>
    </source>
</evidence>
<feature type="transmembrane region" description="Helical" evidence="1">
    <location>
        <begin position="226"/>
        <end position="250"/>
    </location>
</feature>
<dbReference type="InterPro" id="IPR048999">
    <property type="entry name" value="STT3-PglB_core"/>
</dbReference>
<sequence>MQFIHNKYIFALLLLFAAALIYAGLAMHHARFMQDTGCVYHGSDQPILANNDGWFYLSAARQIAGTESPVSGVLSETRQSMLMPHVLAMLAGTDDSRLRQIGFYLPVVLALFMVIGVLPWAMDTGSRFQMAATALGAALAPYWIVRTHAGKLDTDGLIPGLLSLCLYALYRFSRGGPRRWLWLGGYMLGAGVMGLWWKPGLFLVAGAFFLLMVAPPKTLFDARLRLGLGLVVLVGALLAAMGVSPIAGYLEYAASHARLALGSGTGSLLGRAIAELNGLSPMALGDGVMGSAWLGLLIVPGIIFHLRENSRAALFLLPTIVLGGLAVIAQRFAIFLVPGAVFFTACGVRGCVDMLLRRMRKHPPALAPVLWTAVLVAFLAPSALAVAEFEPRPYFDGGDIRMAEAIRENADAGTHLWSWWDYGYFLQYLTGCPVFFDGGSQTMRSCFMAAYPLVQADPDMAARWMGYFSANPQALPGTAWEQWNPQGFAAFVRNMPEPKRSVPVILCLPRRAYDASGFLYSFAHARGEERGQTPPPVVNHMDIFARGDFRYDAWNNTVVVPEPVQKKGYTGFGAIVDATGRTPDDFRFETMPDPYLVHADSADFIAVVDRAMVDSVLFRLLGLFSFEDTPFSPLFFEYGTGGAWRVSLP</sequence>
<reference evidence="3 4" key="1">
    <citation type="journal article" date="2017" name="Int. J. Syst. Evol. Microbiol.">
        <title>Desulfovibrio senegalensis sp. nov., a mesophilic sulfate reducer isolated from marine sediment.</title>
        <authorList>
            <person name="Thioye A."/>
            <person name="Gam Z.B.A."/>
            <person name="Mbengue M."/>
            <person name="Cayol J.L."/>
            <person name="Joseph-Bartoli M."/>
            <person name="Toure-Kane C."/>
            <person name="Labat M."/>
        </authorList>
    </citation>
    <scope>NUCLEOTIDE SEQUENCE [LARGE SCALE GENOMIC DNA]</scope>
    <source>
        <strain evidence="3 4">DSM 101509</strain>
    </source>
</reference>
<evidence type="ECO:0000256" key="1">
    <source>
        <dbReference type="SAM" id="Phobius"/>
    </source>
</evidence>
<feature type="domain" description="STT3/PglB/AglB core" evidence="2">
    <location>
        <begin position="416"/>
        <end position="463"/>
    </location>
</feature>
<evidence type="ECO:0000259" key="2">
    <source>
        <dbReference type="Pfam" id="PF21436"/>
    </source>
</evidence>
<name>A0A6N6N405_9BACT</name>
<feature type="transmembrane region" description="Helical" evidence="1">
    <location>
        <begin position="6"/>
        <end position="25"/>
    </location>
</feature>
<feature type="transmembrane region" description="Helical" evidence="1">
    <location>
        <begin position="335"/>
        <end position="356"/>
    </location>
</feature>
<feature type="transmembrane region" description="Helical" evidence="1">
    <location>
        <begin position="287"/>
        <end position="306"/>
    </location>
</feature>
<gene>
    <name evidence="3" type="ORF">F8A88_10740</name>
</gene>
<keyword evidence="1" id="KW-0472">Membrane</keyword>
<feature type="transmembrane region" description="Helical" evidence="1">
    <location>
        <begin position="313"/>
        <end position="329"/>
    </location>
</feature>
<protein>
    <recommendedName>
        <fullName evidence="2">STT3/PglB/AglB core domain-containing protein</fullName>
    </recommendedName>
</protein>
<feature type="transmembrane region" description="Helical" evidence="1">
    <location>
        <begin position="128"/>
        <end position="145"/>
    </location>
</feature>
<accession>A0A6N6N405</accession>
<evidence type="ECO:0000313" key="4">
    <source>
        <dbReference type="Proteomes" id="UP000438699"/>
    </source>
</evidence>
<dbReference type="Gene3D" id="3.40.1380.40">
    <property type="match status" value="1"/>
</dbReference>
<organism evidence="3 4">
    <name type="scientific">Pseudodesulfovibrio senegalensis</name>
    <dbReference type="NCBI Taxonomy" id="1721087"/>
    <lineage>
        <taxon>Bacteria</taxon>
        <taxon>Pseudomonadati</taxon>
        <taxon>Thermodesulfobacteriota</taxon>
        <taxon>Desulfovibrionia</taxon>
        <taxon>Desulfovibrionales</taxon>
        <taxon>Desulfovibrionaceae</taxon>
    </lineage>
</organism>
<proteinExistence type="predicted"/>